<accession>A0AAU7CKP3</accession>
<evidence type="ECO:0000256" key="3">
    <source>
        <dbReference type="ARBA" id="ARBA00023163"/>
    </source>
</evidence>
<dbReference type="SUPFAM" id="SSF88946">
    <property type="entry name" value="Sigma2 domain of RNA polymerase sigma factors"/>
    <property type="match status" value="1"/>
</dbReference>
<reference evidence="5" key="1">
    <citation type="submission" date="2024-05" db="EMBL/GenBank/DDBJ databases">
        <title>Planctomycetes of the genus Singulisphaera possess chitinolytic capabilities.</title>
        <authorList>
            <person name="Ivanova A."/>
        </authorList>
    </citation>
    <scope>NUCLEOTIDE SEQUENCE</scope>
    <source>
        <strain evidence="5">Ch08T</strain>
    </source>
</reference>
<dbReference type="AlphaFoldDB" id="A0AAU7CKP3"/>
<evidence type="ECO:0000313" key="5">
    <source>
        <dbReference type="EMBL" id="XBH05507.1"/>
    </source>
</evidence>
<dbReference type="InterPro" id="IPR039425">
    <property type="entry name" value="RNA_pol_sigma-70-like"/>
</dbReference>
<dbReference type="InterPro" id="IPR053812">
    <property type="entry name" value="HTH_Sigma70_ECF-like"/>
</dbReference>
<sequence length="247" mass="27457">MPADQEANVPAMKRFHTTRWSLILAARDRGQGGAHEALAALCETYWYPLYAFVRSRGHDAESAQDLVQGFFTRLLERGDLATVDPGKGKFRSFLMAACSHYLANQADHDRAKKRGGGRPLISIDRLKAEGRYGLEPVDLLTAERLFERQWALILLEQVLGQLEAEMVRSGKARQFEVLRPVLLGSALRVPYAEVAAALGVSEQAARASAQRLRRRYRVLLRGEVARTLDDPSEVDEEILALFAALGG</sequence>
<dbReference type="GO" id="GO:0006352">
    <property type="term" value="P:DNA-templated transcription initiation"/>
    <property type="evidence" value="ECO:0007669"/>
    <property type="project" value="InterPro"/>
</dbReference>
<proteinExistence type="predicted"/>
<dbReference type="PANTHER" id="PTHR43133:SF51">
    <property type="entry name" value="RNA POLYMERASE SIGMA FACTOR"/>
    <property type="match status" value="1"/>
</dbReference>
<keyword evidence="2" id="KW-0731">Sigma factor</keyword>
<evidence type="ECO:0000256" key="1">
    <source>
        <dbReference type="ARBA" id="ARBA00023015"/>
    </source>
</evidence>
<protein>
    <submittedName>
        <fullName evidence="5">ECF-type sigma factor</fullName>
    </submittedName>
</protein>
<feature type="domain" description="RNA polymerase sigma-70 ECF-like HTH" evidence="4">
    <location>
        <begin position="34"/>
        <end position="213"/>
    </location>
</feature>
<gene>
    <name evidence="5" type="ORF">V5E97_05675</name>
</gene>
<keyword evidence="3" id="KW-0804">Transcription</keyword>
<name>A0AAU7CKP3_9BACT</name>
<dbReference type="InterPro" id="IPR013325">
    <property type="entry name" value="RNA_pol_sigma_r2"/>
</dbReference>
<evidence type="ECO:0000256" key="2">
    <source>
        <dbReference type="ARBA" id="ARBA00023082"/>
    </source>
</evidence>
<dbReference type="GO" id="GO:0016987">
    <property type="term" value="F:sigma factor activity"/>
    <property type="evidence" value="ECO:0007669"/>
    <property type="project" value="UniProtKB-KW"/>
</dbReference>
<keyword evidence="1" id="KW-0805">Transcription regulation</keyword>
<dbReference type="PANTHER" id="PTHR43133">
    <property type="entry name" value="RNA POLYMERASE ECF-TYPE SIGMA FACTO"/>
    <property type="match status" value="1"/>
</dbReference>
<evidence type="ECO:0000259" key="4">
    <source>
        <dbReference type="Pfam" id="PF07638"/>
    </source>
</evidence>
<dbReference type="EMBL" id="CP155447">
    <property type="protein sequence ID" value="XBH05507.1"/>
    <property type="molecule type" value="Genomic_DNA"/>
</dbReference>
<dbReference type="RefSeq" id="WP_406698331.1">
    <property type="nucleotide sequence ID" value="NZ_CP155447.1"/>
</dbReference>
<dbReference type="Pfam" id="PF07638">
    <property type="entry name" value="Sigma70_ECF"/>
    <property type="match status" value="1"/>
</dbReference>
<dbReference type="Gene3D" id="1.10.1740.10">
    <property type="match status" value="1"/>
</dbReference>
<organism evidence="5">
    <name type="scientific">Singulisphaera sp. Ch08</name>
    <dbReference type="NCBI Taxonomy" id="3120278"/>
    <lineage>
        <taxon>Bacteria</taxon>
        <taxon>Pseudomonadati</taxon>
        <taxon>Planctomycetota</taxon>
        <taxon>Planctomycetia</taxon>
        <taxon>Isosphaerales</taxon>
        <taxon>Isosphaeraceae</taxon>
        <taxon>Singulisphaera</taxon>
    </lineage>
</organism>